<dbReference type="EC" id="4.1.1.81" evidence="4"/>
<dbReference type="PANTHER" id="PTHR42885">
    <property type="entry name" value="HISTIDINOL-PHOSPHATE AMINOTRANSFERASE-RELATED"/>
    <property type="match status" value="1"/>
</dbReference>
<reference evidence="11 12" key="1">
    <citation type="submission" date="2016-10" db="EMBL/GenBank/DDBJ databases">
        <authorList>
            <person name="de Groot N.N."/>
        </authorList>
    </citation>
    <scope>NUCLEOTIDE SEQUENCE [LARGE SCALE GENOMIC DNA]</scope>
    <source>
        <strain evidence="12">L7-484,KACC 16230,DSM 25025</strain>
    </source>
</reference>
<dbReference type="InterPro" id="IPR004838">
    <property type="entry name" value="NHTrfase_class1_PyrdxlP-BS"/>
</dbReference>
<evidence type="ECO:0000256" key="4">
    <source>
        <dbReference type="ARBA" id="ARBA00012285"/>
    </source>
</evidence>
<evidence type="ECO:0000256" key="5">
    <source>
        <dbReference type="ARBA" id="ARBA00022573"/>
    </source>
</evidence>
<comment type="function">
    <text evidence="2">Decarboxylates L-threonine-O-3-phosphate to yield (R)-1-amino-2-propanol O-2-phosphate, the precursor for the linkage between the nucleotide loop and the corrin ring in cobalamin.</text>
</comment>
<dbReference type="AlphaFoldDB" id="A0A1H0D8I2"/>
<evidence type="ECO:0000256" key="1">
    <source>
        <dbReference type="ARBA" id="ARBA00001933"/>
    </source>
</evidence>
<feature type="domain" description="Aminotransferase class I/classII large" evidence="10">
    <location>
        <begin position="57"/>
        <end position="323"/>
    </location>
</feature>
<dbReference type="Pfam" id="PF00155">
    <property type="entry name" value="Aminotran_1_2"/>
    <property type="match status" value="1"/>
</dbReference>
<evidence type="ECO:0000259" key="10">
    <source>
        <dbReference type="Pfam" id="PF00155"/>
    </source>
</evidence>
<dbReference type="STRING" id="1166073.SAMN05192530_101648"/>
<evidence type="ECO:0000313" key="12">
    <source>
        <dbReference type="Proteomes" id="UP000198793"/>
    </source>
</evidence>
<dbReference type="InterPro" id="IPR015421">
    <property type="entry name" value="PyrdxlP-dep_Trfase_major"/>
</dbReference>
<evidence type="ECO:0000256" key="9">
    <source>
        <dbReference type="ARBA" id="ARBA00048531"/>
    </source>
</evidence>
<dbReference type="GO" id="GO:0030170">
    <property type="term" value="F:pyridoxal phosphate binding"/>
    <property type="evidence" value="ECO:0007669"/>
    <property type="project" value="InterPro"/>
</dbReference>
<gene>
    <name evidence="11" type="ORF">SAMN05192530_101648</name>
</gene>
<dbReference type="EMBL" id="FNIT01000001">
    <property type="protein sequence ID" value="SDN66418.1"/>
    <property type="molecule type" value="Genomic_DNA"/>
</dbReference>
<dbReference type="Proteomes" id="UP000198793">
    <property type="component" value="Unassembled WGS sequence"/>
</dbReference>
<dbReference type="Gene3D" id="3.40.640.10">
    <property type="entry name" value="Type I PLP-dependent aspartate aminotransferase-like (Major domain)"/>
    <property type="match status" value="1"/>
</dbReference>
<accession>A0A1H0D8I2</accession>
<dbReference type="PANTHER" id="PTHR42885:SF1">
    <property type="entry name" value="THREONINE-PHOSPHATE DECARBOXYLASE"/>
    <property type="match status" value="1"/>
</dbReference>
<protein>
    <recommendedName>
        <fullName evidence="4">threonine-phosphate decarboxylase</fullName>
        <ecNumber evidence="4">4.1.1.81</ecNumber>
    </recommendedName>
    <alternativeName>
        <fullName evidence="8">L-threonine-O-3-phosphate decarboxylase</fullName>
    </alternativeName>
</protein>
<keyword evidence="12" id="KW-1185">Reference proteome</keyword>
<dbReference type="UniPathway" id="UPA00148"/>
<sequence length="338" mass="35472">MKEALVHGGALQAAIRTYGGARTDWLDLSTGINPCPPALPPVPPESWTRLPEAEDEARLCDAFRRFAGTGPEACIVAASGSGALIAALPHLVPQGTAVALRFTYGGHAKALESAGHAVVRVEDPQDLPADASLAFVANPNNPDGRRFAAAALLDIADRLAGRGGLLVVDEAFMDADPRESLASHAGRPGLVVLRSFGKTFGLAGLRLGFALVPPELEQPLRDRLGEWPVSGPAIAVGRALLEDGPGLEQLRRSIAQASAWTRRAIRNAGLEPTGDAALFTLVRHGRAPALFEALARRHVLVRPFAMEPDALRFGLCASGSEAESLGASLRDAVREIAA</sequence>
<dbReference type="InterPro" id="IPR005860">
    <property type="entry name" value="CobD"/>
</dbReference>
<dbReference type="CDD" id="cd00609">
    <property type="entry name" value="AAT_like"/>
    <property type="match status" value="1"/>
</dbReference>
<dbReference type="GO" id="GO:0009236">
    <property type="term" value="P:cobalamin biosynthetic process"/>
    <property type="evidence" value="ECO:0007669"/>
    <property type="project" value="UniProtKB-UniPathway"/>
</dbReference>
<dbReference type="SUPFAM" id="SSF53383">
    <property type="entry name" value="PLP-dependent transferases"/>
    <property type="match status" value="1"/>
</dbReference>
<evidence type="ECO:0000256" key="8">
    <source>
        <dbReference type="ARBA" id="ARBA00029996"/>
    </source>
</evidence>
<evidence type="ECO:0000256" key="7">
    <source>
        <dbReference type="ARBA" id="ARBA00023239"/>
    </source>
</evidence>
<evidence type="ECO:0000256" key="3">
    <source>
        <dbReference type="ARBA" id="ARBA00004953"/>
    </source>
</evidence>
<organism evidence="11 12">
    <name type="scientific">Aureimonas jatrophae</name>
    <dbReference type="NCBI Taxonomy" id="1166073"/>
    <lineage>
        <taxon>Bacteria</taxon>
        <taxon>Pseudomonadati</taxon>
        <taxon>Pseudomonadota</taxon>
        <taxon>Alphaproteobacteria</taxon>
        <taxon>Hyphomicrobiales</taxon>
        <taxon>Aurantimonadaceae</taxon>
        <taxon>Aureimonas</taxon>
    </lineage>
</organism>
<evidence type="ECO:0000256" key="6">
    <source>
        <dbReference type="ARBA" id="ARBA00022898"/>
    </source>
</evidence>
<dbReference type="PROSITE" id="PS00105">
    <property type="entry name" value="AA_TRANSFER_CLASS_1"/>
    <property type="match status" value="1"/>
</dbReference>
<dbReference type="Gene3D" id="3.90.1150.10">
    <property type="entry name" value="Aspartate Aminotransferase, domain 1"/>
    <property type="match status" value="1"/>
</dbReference>
<comment type="cofactor">
    <cofactor evidence="1">
        <name>pyridoxal 5'-phosphate</name>
        <dbReference type="ChEBI" id="CHEBI:597326"/>
    </cofactor>
</comment>
<keyword evidence="5" id="KW-0169">Cobalamin biosynthesis</keyword>
<dbReference type="InterPro" id="IPR004839">
    <property type="entry name" value="Aminotransferase_I/II_large"/>
</dbReference>
<keyword evidence="7" id="KW-0456">Lyase</keyword>
<keyword evidence="6" id="KW-0663">Pyridoxal phosphate</keyword>
<evidence type="ECO:0000256" key="2">
    <source>
        <dbReference type="ARBA" id="ARBA00003444"/>
    </source>
</evidence>
<dbReference type="RefSeq" id="WP_244519448.1">
    <property type="nucleotide sequence ID" value="NZ_FNIT01000001.1"/>
</dbReference>
<dbReference type="GO" id="GO:0048472">
    <property type="term" value="F:threonine-phosphate decarboxylase activity"/>
    <property type="evidence" value="ECO:0007669"/>
    <property type="project" value="UniProtKB-EC"/>
</dbReference>
<comment type="pathway">
    <text evidence="3">Cofactor biosynthesis; adenosylcobalamin biosynthesis.</text>
</comment>
<comment type="catalytic activity">
    <reaction evidence="9">
        <text>O-phospho-L-threonine + H(+) = (R)-1-aminopropan-2-yl phosphate + CO2</text>
        <dbReference type="Rhea" id="RHEA:11492"/>
        <dbReference type="ChEBI" id="CHEBI:15378"/>
        <dbReference type="ChEBI" id="CHEBI:16526"/>
        <dbReference type="ChEBI" id="CHEBI:58563"/>
        <dbReference type="ChEBI" id="CHEBI:58675"/>
        <dbReference type="EC" id="4.1.1.81"/>
    </reaction>
</comment>
<evidence type="ECO:0000313" key="11">
    <source>
        <dbReference type="EMBL" id="SDN66418.1"/>
    </source>
</evidence>
<dbReference type="InterPro" id="IPR015424">
    <property type="entry name" value="PyrdxlP-dep_Trfase"/>
</dbReference>
<name>A0A1H0D8I2_9HYPH</name>
<dbReference type="NCBIfam" id="TIGR01140">
    <property type="entry name" value="L_thr_O3P_dcar"/>
    <property type="match status" value="1"/>
</dbReference>
<proteinExistence type="predicted"/>
<dbReference type="InterPro" id="IPR015422">
    <property type="entry name" value="PyrdxlP-dep_Trfase_small"/>
</dbReference>